<protein>
    <submittedName>
        <fullName evidence="1 2">Uncharacterized protein</fullName>
    </submittedName>
</protein>
<sequence length="520" mass="58597">MLESPELSEQPFSVRNIGTEVEPEYVLVFNGYLAVNGPVNISQLQSGELQNGTALTVGQGSIELSTGSDGFGQMVITGSGGIASNDYLVLKEGRIESYIYTASSGHVRYKEVRRTESGIGRHNQTVVIPAYFKSQPTINLYPRDITVYNADYPDQSQRLELYHSSPMPHGSIEGAWVFKPYARLLLADGSKTEVRNAIYQGASNTTTFTRGAVDQVKKVTLKGRVASQRSTGSGGTWQKRKVSVTLRYRQQWGEWIEGETVAVDIDQFTTHDIELSQTMTQGRYEVGLYFLAEDREGTFNSGSVTYDYRDENKIANPYQKTLSPSNSAQTFRHTITIGDPQIGSGWEINRILYFAKVDIRLEVRNLYRYESKAWGQDVIKGIARVRLPNDRGEYNTYEKTTSTNTINREWEVTRFTDISMRWEDVVHKDGNIYPEVEIWAERAGYDGQSQAGSFYEPNYVPTSLAYVHIRDIAATIYYQRAQPVSDTPLNHFYWDTTAYDLGATDVSVSDAIIHWTATGE</sequence>
<name>R7V079_CAPTE</name>
<reference evidence="3" key="1">
    <citation type="submission" date="2012-12" db="EMBL/GenBank/DDBJ databases">
        <authorList>
            <person name="Hellsten U."/>
            <person name="Grimwood J."/>
            <person name="Chapman J.A."/>
            <person name="Shapiro H."/>
            <person name="Aerts A."/>
            <person name="Otillar R.P."/>
            <person name="Terry A.Y."/>
            <person name="Boore J.L."/>
            <person name="Simakov O."/>
            <person name="Marletaz F."/>
            <person name="Cho S.-J."/>
            <person name="Edsinger-Gonzales E."/>
            <person name="Havlak P."/>
            <person name="Kuo D.-H."/>
            <person name="Larsson T."/>
            <person name="Lv J."/>
            <person name="Arendt D."/>
            <person name="Savage R."/>
            <person name="Osoegawa K."/>
            <person name="de Jong P."/>
            <person name="Lindberg D.R."/>
            <person name="Seaver E.C."/>
            <person name="Weisblat D.A."/>
            <person name="Putnam N.H."/>
            <person name="Grigoriev I.V."/>
            <person name="Rokhsar D.S."/>
        </authorList>
    </citation>
    <scope>NUCLEOTIDE SEQUENCE</scope>
    <source>
        <strain evidence="3">I ESC-2004</strain>
    </source>
</reference>
<gene>
    <name evidence="1" type="ORF">CAPTEDRAFT_211122</name>
</gene>
<dbReference type="Proteomes" id="UP000014760">
    <property type="component" value="Unassembled WGS sequence"/>
</dbReference>
<keyword evidence="3" id="KW-1185">Reference proteome</keyword>
<organism evidence="1">
    <name type="scientific">Capitella teleta</name>
    <name type="common">Polychaete worm</name>
    <dbReference type="NCBI Taxonomy" id="283909"/>
    <lineage>
        <taxon>Eukaryota</taxon>
        <taxon>Metazoa</taxon>
        <taxon>Spiralia</taxon>
        <taxon>Lophotrochozoa</taxon>
        <taxon>Annelida</taxon>
        <taxon>Polychaeta</taxon>
        <taxon>Sedentaria</taxon>
        <taxon>Scolecida</taxon>
        <taxon>Capitellidae</taxon>
        <taxon>Capitella</taxon>
    </lineage>
</organism>
<proteinExistence type="predicted"/>
<reference evidence="1 3" key="2">
    <citation type="journal article" date="2013" name="Nature">
        <title>Insights into bilaterian evolution from three spiralian genomes.</title>
        <authorList>
            <person name="Simakov O."/>
            <person name="Marletaz F."/>
            <person name="Cho S.J."/>
            <person name="Edsinger-Gonzales E."/>
            <person name="Havlak P."/>
            <person name="Hellsten U."/>
            <person name="Kuo D.H."/>
            <person name="Larsson T."/>
            <person name="Lv J."/>
            <person name="Arendt D."/>
            <person name="Savage R."/>
            <person name="Osoegawa K."/>
            <person name="de Jong P."/>
            <person name="Grimwood J."/>
            <person name="Chapman J.A."/>
            <person name="Shapiro H."/>
            <person name="Aerts A."/>
            <person name="Otillar R.P."/>
            <person name="Terry A.Y."/>
            <person name="Boore J.L."/>
            <person name="Grigoriev I.V."/>
            <person name="Lindberg D.R."/>
            <person name="Seaver E.C."/>
            <person name="Weisblat D.A."/>
            <person name="Putnam N.H."/>
            <person name="Rokhsar D.S."/>
        </authorList>
    </citation>
    <scope>NUCLEOTIDE SEQUENCE</scope>
    <source>
        <strain evidence="1 3">I ESC-2004</strain>
    </source>
</reference>
<dbReference type="HOGENOM" id="CLU_524028_0_0_1"/>
<dbReference type="EMBL" id="KB296109">
    <property type="protein sequence ID" value="ELU12233.1"/>
    <property type="molecule type" value="Genomic_DNA"/>
</dbReference>
<evidence type="ECO:0000313" key="2">
    <source>
        <dbReference type="EnsemblMetazoa" id="CapteP211122"/>
    </source>
</evidence>
<dbReference type="EnsemblMetazoa" id="CapteT211122">
    <property type="protein sequence ID" value="CapteP211122"/>
    <property type="gene ID" value="CapteG211122"/>
</dbReference>
<dbReference type="AlphaFoldDB" id="R7V079"/>
<accession>R7V079</accession>
<evidence type="ECO:0000313" key="1">
    <source>
        <dbReference type="EMBL" id="ELU12233.1"/>
    </source>
</evidence>
<reference evidence="2" key="3">
    <citation type="submission" date="2015-06" db="UniProtKB">
        <authorList>
            <consortium name="EnsemblMetazoa"/>
        </authorList>
    </citation>
    <scope>IDENTIFICATION</scope>
</reference>
<dbReference type="EMBL" id="AMQN01040016">
    <property type="status" value="NOT_ANNOTATED_CDS"/>
    <property type="molecule type" value="Genomic_DNA"/>
</dbReference>
<evidence type="ECO:0000313" key="3">
    <source>
        <dbReference type="Proteomes" id="UP000014760"/>
    </source>
</evidence>